<proteinExistence type="predicted"/>
<protein>
    <submittedName>
        <fullName evidence="2">Tyrosine recombinase</fullName>
    </submittedName>
</protein>
<evidence type="ECO:0000313" key="2">
    <source>
        <dbReference type="EMBL" id="ETK06617.1"/>
    </source>
</evidence>
<evidence type="ECO:0000256" key="1">
    <source>
        <dbReference type="SAM" id="MobiDB-lite"/>
    </source>
</evidence>
<dbReference type="AlphaFoldDB" id="W2CJK4"/>
<evidence type="ECO:0000313" key="3">
    <source>
        <dbReference type="Proteomes" id="UP000034982"/>
    </source>
</evidence>
<organism evidence="2 3">
    <name type="scientific">Tannerella sp. oral taxon BU063 isolate Cell 1/3</name>
    <dbReference type="NCBI Taxonomy" id="1411022"/>
    <lineage>
        <taxon>Bacteria</taxon>
        <taxon>Pseudomonadati</taxon>
        <taxon>Bacteroidota</taxon>
        <taxon>Bacteroidia</taxon>
        <taxon>Bacteroidales</taxon>
        <taxon>Tannerellaceae</taxon>
        <taxon>Tannerella</taxon>
    </lineage>
</organism>
<comment type="caution">
    <text evidence="2">The sequence shown here is derived from an EMBL/GenBank/DDBJ whole genome shotgun (WGS) entry which is preliminary data.</text>
</comment>
<dbReference type="EMBL" id="AYYE01001152">
    <property type="protein sequence ID" value="ETK06617.1"/>
    <property type="molecule type" value="Genomic_DNA"/>
</dbReference>
<dbReference type="Proteomes" id="UP000034982">
    <property type="component" value="Unassembled WGS sequence"/>
</dbReference>
<feature type="region of interest" description="Disordered" evidence="1">
    <location>
        <begin position="66"/>
        <end position="86"/>
    </location>
</feature>
<sequence>MGQILESLKKHYADTPQEVLDKEWEELAYLNDIGPDVFEYAEEMKEYIEFVCSSASTVYRRQSHTYSFDPSDDGAIHNESDYDYAA</sequence>
<dbReference type="PATRIC" id="fig|1411022.3.peg.1385"/>
<name>W2CJK4_9BACT</name>
<gene>
    <name evidence="2" type="ORF">T230_11460</name>
</gene>
<reference evidence="2 3" key="1">
    <citation type="submission" date="2013-11" db="EMBL/GenBank/DDBJ databases">
        <title>Single cell genomics of uncultured Tannerella BU063 (oral taxon 286).</title>
        <authorList>
            <person name="Beall C.J."/>
            <person name="Campbell A.G."/>
            <person name="Griffen A.L."/>
            <person name="Podar M."/>
            <person name="Leys E.J."/>
        </authorList>
    </citation>
    <scope>NUCLEOTIDE SEQUENCE [LARGE SCALE GENOMIC DNA]</scope>
    <source>
        <strain evidence="2">Cell 1/3</strain>
    </source>
</reference>
<accession>W2CJK4</accession>